<evidence type="ECO:0000259" key="2">
    <source>
        <dbReference type="Pfam" id="PF09588"/>
    </source>
</evidence>
<dbReference type="STRING" id="1437610.BREU_1416"/>
<dbReference type="InterPro" id="IPR051703">
    <property type="entry name" value="NF-kappa-B_Signaling_Reg"/>
</dbReference>
<accession>A0A087CSJ3</accession>
<keyword evidence="4" id="KW-1185">Reference proteome</keyword>
<keyword evidence="3" id="KW-0255">Endonuclease</keyword>
<protein>
    <submittedName>
        <fullName evidence="3">Phage-type endonuclease family protein</fullName>
    </submittedName>
</protein>
<evidence type="ECO:0000313" key="3">
    <source>
        <dbReference type="EMBL" id="KFI86243.1"/>
    </source>
</evidence>
<dbReference type="Pfam" id="PF09588">
    <property type="entry name" value="YqaJ"/>
    <property type="match status" value="1"/>
</dbReference>
<reference evidence="3 4" key="1">
    <citation type="submission" date="2014-03" db="EMBL/GenBank/DDBJ databases">
        <title>Genomics of Bifidobacteria.</title>
        <authorList>
            <person name="Ventura M."/>
            <person name="Milani C."/>
            <person name="Lugli G.A."/>
        </authorList>
    </citation>
    <scope>NUCLEOTIDE SEQUENCE [LARGE SCALE GENOMIC DNA]</scope>
    <source>
        <strain evidence="3 4">DSM 23975</strain>
    </source>
</reference>
<dbReference type="Proteomes" id="UP000028984">
    <property type="component" value="Unassembled WGS sequence"/>
</dbReference>
<dbReference type="SUPFAM" id="SSF52980">
    <property type="entry name" value="Restriction endonuclease-like"/>
    <property type="match status" value="1"/>
</dbReference>
<dbReference type="Gene3D" id="3.90.320.10">
    <property type="match status" value="1"/>
</dbReference>
<gene>
    <name evidence="3" type="ORF">BREU_1416</name>
</gene>
<dbReference type="RefSeq" id="WP_044090664.1">
    <property type="nucleotide sequence ID" value="NZ_JDUW01000037.1"/>
</dbReference>
<sequence length="328" mass="37214">MVRMTVDMAAKSSGMFDIHRFKGSGTTKRSRHEAWLRFRRLGVGGSDMSTILGLNPWMTPYDLWLEKTGRQEPEDISGKWAVVKGNALEVELRRRFRRLHPEYQVIDGTDISLTSRAHPLMHASLDGFIYDPESDSWGVLEIKTAGAMRGRTDWHDADGNLIAPDYYMAQVTHYMAVTGFTWGFFYADLGEGEPVEVRFERDEQDVQAVIQAAEEFWGFVTGGRMPRLKGVDVAKAYPEPTEGILAADDDPELASLMAEYEQARQRAMEAADDVKLLQDALIVRIGDSEGVRCQGFEATYKPFHRKGYTREVKPSSGRTFRFKQLKEK</sequence>
<feature type="domain" description="YqaJ viral recombinase" evidence="2">
    <location>
        <begin position="35"/>
        <end position="180"/>
    </location>
</feature>
<keyword evidence="3" id="KW-0540">Nuclease</keyword>
<keyword evidence="3" id="KW-0378">Hydrolase</keyword>
<dbReference type="EMBL" id="JGZK01000005">
    <property type="protein sequence ID" value="KFI86243.1"/>
    <property type="molecule type" value="Genomic_DNA"/>
</dbReference>
<keyword evidence="1" id="KW-0175">Coiled coil</keyword>
<feature type="coiled-coil region" evidence="1">
    <location>
        <begin position="253"/>
        <end position="280"/>
    </location>
</feature>
<evidence type="ECO:0000313" key="4">
    <source>
        <dbReference type="Proteomes" id="UP000028984"/>
    </source>
</evidence>
<dbReference type="InterPro" id="IPR011604">
    <property type="entry name" value="PDDEXK-like_dom_sf"/>
</dbReference>
<dbReference type="PANTHER" id="PTHR46609:SF6">
    <property type="entry name" value="EXONUCLEASE, PHAGE-TYPE_RECB, C-TERMINAL DOMAIN-CONTAINING PROTEIN-RELATED"/>
    <property type="match status" value="1"/>
</dbReference>
<dbReference type="GO" id="GO:0004519">
    <property type="term" value="F:endonuclease activity"/>
    <property type="evidence" value="ECO:0007669"/>
    <property type="project" value="UniProtKB-KW"/>
</dbReference>
<name>A0A087CSJ3_9BIFI</name>
<dbReference type="InterPro" id="IPR017482">
    <property type="entry name" value="Lambda-type_endonuclease"/>
</dbReference>
<dbReference type="eggNOG" id="COG5377">
    <property type="taxonomic scope" value="Bacteria"/>
</dbReference>
<dbReference type="AlphaFoldDB" id="A0A087CSJ3"/>
<evidence type="ECO:0000256" key="1">
    <source>
        <dbReference type="SAM" id="Coils"/>
    </source>
</evidence>
<comment type="caution">
    <text evidence="3">The sequence shown here is derived from an EMBL/GenBank/DDBJ whole genome shotgun (WGS) entry which is preliminary data.</text>
</comment>
<proteinExistence type="predicted"/>
<organism evidence="3 4">
    <name type="scientific">Bifidobacterium reuteri DSM 23975</name>
    <dbReference type="NCBI Taxonomy" id="1437610"/>
    <lineage>
        <taxon>Bacteria</taxon>
        <taxon>Bacillati</taxon>
        <taxon>Actinomycetota</taxon>
        <taxon>Actinomycetes</taxon>
        <taxon>Bifidobacteriales</taxon>
        <taxon>Bifidobacteriaceae</taxon>
        <taxon>Bifidobacterium</taxon>
    </lineage>
</organism>
<dbReference type="InterPro" id="IPR019080">
    <property type="entry name" value="YqaJ_viral_recombinase"/>
</dbReference>
<dbReference type="NCBIfam" id="TIGR03033">
    <property type="entry name" value="phage_rel_nuc"/>
    <property type="match status" value="1"/>
</dbReference>
<dbReference type="InterPro" id="IPR011335">
    <property type="entry name" value="Restrct_endonuc-II-like"/>
</dbReference>
<dbReference type="PANTHER" id="PTHR46609">
    <property type="entry name" value="EXONUCLEASE, PHAGE-TYPE/RECB, C-TERMINAL DOMAIN-CONTAINING PROTEIN"/>
    <property type="match status" value="1"/>
</dbReference>
<dbReference type="OrthoDB" id="3197230at2"/>